<dbReference type="SUPFAM" id="SSF52087">
    <property type="entry name" value="CRAL/TRIO domain"/>
    <property type="match status" value="1"/>
</dbReference>
<dbReference type="PRINTS" id="PR00180">
    <property type="entry name" value="CRETINALDHBP"/>
</dbReference>
<accession>A0AA38IX31</accession>
<dbReference type="GO" id="GO:0016020">
    <property type="term" value="C:membrane"/>
    <property type="evidence" value="ECO:0007669"/>
    <property type="project" value="TreeGrafter"/>
</dbReference>
<dbReference type="InterPro" id="IPR001251">
    <property type="entry name" value="CRAL-TRIO_dom"/>
</dbReference>
<keyword evidence="3" id="KW-1185">Reference proteome</keyword>
<comment type="caution">
    <text evidence="2">The sequence shown here is derived from an EMBL/GenBank/DDBJ whole genome shotgun (WGS) entry which is preliminary data.</text>
</comment>
<protein>
    <recommendedName>
        <fullName evidence="1">CRAL-TRIO domain-containing protein</fullName>
    </recommendedName>
</protein>
<dbReference type="Proteomes" id="UP001168821">
    <property type="component" value="Unassembled WGS sequence"/>
</dbReference>
<sequence length="279" mass="32253">MPFKCVSADKVYQKDPNLKKQDVEEIQKWLKTQPHLPKVEDTQILTFLHKSHYEKEAAKKIIDNYFTFRTRHLNILRALTPDVLKTVTSVTCFNIMPNKTPEGYIVLMVKLLDSRVSNFNNTHVLTLGFMVAALHYHQYGFENGMVLLIDLKDFSVGHFLKTDFSLLRCVFGLLQNGAPMKIKGIHLVNATPLTKQIIALFKHFLKTKLYQKIQVHVPNSTTVYEFLPKKCLCEEHGGCLPSSRILSEESLKNLLDNYEFFSWYDGQKVDETKRKGNDK</sequence>
<dbReference type="Pfam" id="PF00650">
    <property type="entry name" value="CRAL_TRIO"/>
    <property type="match status" value="1"/>
</dbReference>
<gene>
    <name evidence="2" type="ORF">Zmor_008127</name>
</gene>
<evidence type="ECO:0000259" key="1">
    <source>
        <dbReference type="PROSITE" id="PS50191"/>
    </source>
</evidence>
<dbReference type="Gene3D" id="1.20.5.1200">
    <property type="entry name" value="Alpha-tocopherol transfer"/>
    <property type="match status" value="1"/>
</dbReference>
<evidence type="ECO:0000313" key="2">
    <source>
        <dbReference type="EMBL" id="KAJ3663910.1"/>
    </source>
</evidence>
<dbReference type="PANTHER" id="PTHR10174">
    <property type="entry name" value="ALPHA-TOCOPHEROL TRANSFER PROTEIN-RELATED"/>
    <property type="match status" value="1"/>
</dbReference>
<dbReference type="PROSITE" id="PS50191">
    <property type="entry name" value="CRAL_TRIO"/>
    <property type="match status" value="1"/>
</dbReference>
<organism evidence="2 3">
    <name type="scientific">Zophobas morio</name>
    <dbReference type="NCBI Taxonomy" id="2755281"/>
    <lineage>
        <taxon>Eukaryota</taxon>
        <taxon>Metazoa</taxon>
        <taxon>Ecdysozoa</taxon>
        <taxon>Arthropoda</taxon>
        <taxon>Hexapoda</taxon>
        <taxon>Insecta</taxon>
        <taxon>Pterygota</taxon>
        <taxon>Neoptera</taxon>
        <taxon>Endopterygota</taxon>
        <taxon>Coleoptera</taxon>
        <taxon>Polyphaga</taxon>
        <taxon>Cucujiformia</taxon>
        <taxon>Tenebrionidae</taxon>
        <taxon>Zophobas</taxon>
    </lineage>
</organism>
<reference evidence="2" key="1">
    <citation type="journal article" date="2023" name="G3 (Bethesda)">
        <title>Whole genome assemblies of Zophobas morio and Tenebrio molitor.</title>
        <authorList>
            <person name="Kaur S."/>
            <person name="Stinson S.A."/>
            <person name="diCenzo G.C."/>
        </authorList>
    </citation>
    <scope>NUCLEOTIDE SEQUENCE</scope>
    <source>
        <strain evidence="2">QUZm001</strain>
    </source>
</reference>
<dbReference type="InterPro" id="IPR036273">
    <property type="entry name" value="CRAL/TRIO_N_dom_sf"/>
</dbReference>
<proteinExistence type="predicted"/>
<dbReference type="InterPro" id="IPR036865">
    <property type="entry name" value="CRAL-TRIO_dom_sf"/>
</dbReference>
<dbReference type="AlphaFoldDB" id="A0AA38IX31"/>
<evidence type="ECO:0000313" key="3">
    <source>
        <dbReference type="Proteomes" id="UP001168821"/>
    </source>
</evidence>
<dbReference type="SUPFAM" id="SSF46938">
    <property type="entry name" value="CRAL/TRIO N-terminal domain"/>
    <property type="match status" value="1"/>
</dbReference>
<dbReference type="PANTHER" id="PTHR10174:SF213">
    <property type="entry name" value="CRAL-TRIO DOMAIN-CONTAINING PROTEIN"/>
    <property type="match status" value="1"/>
</dbReference>
<dbReference type="CDD" id="cd00170">
    <property type="entry name" value="SEC14"/>
    <property type="match status" value="1"/>
</dbReference>
<dbReference type="Gene3D" id="3.40.525.10">
    <property type="entry name" value="CRAL-TRIO lipid binding domain"/>
    <property type="match status" value="1"/>
</dbReference>
<feature type="domain" description="CRAL-TRIO" evidence="1">
    <location>
        <begin position="138"/>
        <end position="244"/>
    </location>
</feature>
<dbReference type="EMBL" id="JALNTZ010000002">
    <property type="protein sequence ID" value="KAJ3663910.1"/>
    <property type="molecule type" value="Genomic_DNA"/>
</dbReference>
<name>A0AA38IX31_9CUCU</name>
<dbReference type="GO" id="GO:1902936">
    <property type="term" value="F:phosphatidylinositol bisphosphate binding"/>
    <property type="evidence" value="ECO:0007669"/>
    <property type="project" value="TreeGrafter"/>
</dbReference>